<evidence type="ECO:0000256" key="1">
    <source>
        <dbReference type="SAM" id="MobiDB-lite"/>
    </source>
</evidence>
<evidence type="ECO:0000313" key="2">
    <source>
        <dbReference type="EMBL" id="KZS09560.1"/>
    </source>
</evidence>
<gene>
    <name evidence="2" type="ORF">APZ42_026189</name>
</gene>
<reference evidence="2 3" key="1">
    <citation type="submission" date="2016-03" db="EMBL/GenBank/DDBJ databases">
        <title>EvidentialGene: Evidence-directed Construction of Genes on Genomes.</title>
        <authorList>
            <person name="Gilbert D.G."/>
            <person name="Choi J.-H."/>
            <person name="Mockaitis K."/>
            <person name="Colbourne J."/>
            <person name="Pfrender M."/>
        </authorList>
    </citation>
    <scope>NUCLEOTIDE SEQUENCE [LARGE SCALE GENOMIC DNA]</scope>
    <source>
        <strain evidence="2 3">Xinb3</strain>
        <tissue evidence="2">Complete organism</tissue>
    </source>
</reference>
<protein>
    <submittedName>
        <fullName evidence="2">Uncharacterized protein</fullName>
    </submittedName>
</protein>
<dbReference type="Proteomes" id="UP000076858">
    <property type="component" value="Unassembled WGS sequence"/>
</dbReference>
<dbReference type="EMBL" id="LRGB01002057">
    <property type="protein sequence ID" value="KZS09560.1"/>
    <property type="molecule type" value="Genomic_DNA"/>
</dbReference>
<proteinExistence type="predicted"/>
<sequence>MGIQWGAWLNGNNFGAECMPAHSSGRNNNYIMTYYNTTSDHFLSLKCEQLQWSNSRRSRRNQSTDEKGNMAKIPR</sequence>
<accession>A0A162EDV2</accession>
<evidence type="ECO:0000313" key="3">
    <source>
        <dbReference type="Proteomes" id="UP000076858"/>
    </source>
</evidence>
<name>A0A162EDV2_9CRUS</name>
<keyword evidence="3" id="KW-1185">Reference proteome</keyword>
<comment type="caution">
    <text evidence="2">The sequence shown here is derived from an EMBL/GenBank/DDBJ whole genome shotgun (WGS) entry which is preliminary data.</text>
</comment>
<organism evidence="2 3">
    <name type="scientific">Daphnia magna</name>
    <dbReference type="NCBI Taxonomy" id="35525"/>
    <lineage>
        <taxon>Eukaryota</taxon>
        <taxon>Metazoa</taxon>
        <taxon>Ecdysozoa</taxon>
        <taxon>Arthropoda</taxon>
        <taxon>Crustacea</taxon>
        <taxon>Branchiopoda</taxon>
        <taxon>Diplostraca</taxon>
        <taxon>Cladocera</taxon>
        <taxon>Anomopoda</taxon>
        <taxon>Daphniidae</taxon>
        <taxon>Daphnia</taxon>
    </lineage>
</organism>
<dbReference type="AlphaFoldDB" id="A0A162EDV2"/>
<feature type="region of interest" description="Disordered" evidence="1">
    <location>
        <begin position="53"/>
        <end position="75"/>
    </location>
</feature>